<evidence type="ECO:0000313" key="2">
    <source>
        <dbReference type="EMBL" id="OAS20260.1"/>
    </source>
</evidence>
<accession>A0A179S6V5</accession>
<sequence>MSAGAAPAPRGRIRVSPPRQAARASRSTSSRGGGTASQIRGRSRVSTRDRCVVIARTAPARERPPRARNTARCSAYWQATELSGSKNATSIIVRATSSCIWRWISGLPVRSARMVWNSADRRIEVKRSPAAIAASSAATCAASRASPAAVTRGKARRSNAGDRPERRLDQVAVADPCSKVFAAQFDRRFPANGDYVRQRRRGKEYFYCKGYERAVDGVPGRHILIYVGRVDDSEVQRCVESFGRTKELYRTRRELGI</sequence>
<reference evidence="2 3" key="1">
    <citation type="submission" date="2016-04" db="EMBL/GenBank/DDBJ databases">
        <authorList>
            <person name="Evans L.H."/>
            <person name="Alamgir A."/>
            <person name="Owens N."/>
            <person name="Weber N.D."/>
            <person name="Virtaneva K."/>
            <person name="Barbian K."/>
            <person name="Babar A."/>
            <person name="Rosenke K."/>
        </authorList>
    </citation>
    <scope>NUCLEOTIDE SEQUENCE [LARGE SCALE GENOMIC DNA]</scope>
    <source>
        <strain evidence="2 3">PMB02</strain>
    </source>
</reference>
<protein>
    <submittedName>
        <fullName evidence="2">Uncharacterized protein</fullName>
    </submittedName>
</protein>
<dbReference type="Proteomes" id="UP000078316">
    <property type="component" value="Unassembled WGS sequence"/>
</dbReference>
<feature type="region of interest" description="Disordered" evidence="1">
    <location>
        <begin position="1"/>
        <end position="48"/>
    </location>
</feature>
<proteinExistence type="predicted"/>
<organism evidence="2 3">
    <name type="scientific">Methylobacterium platani</name>
    <dbReference type="NCBI Taxonomy" id="427683"/>
    <lineage>
        <taxon>Bacteria</taxon>
        <taxon>Pseudomonadati</taxon>
        <taxon>Pseudomonadota</taxon>
        <taxon>Alphaproteobacteria</taxon>
        <taxon>Hyphomicrobiales</taxon>
        <taxon>Methylobacteriaceae</taxon>
        <taxon>Methylobacterium</taxon>
    </lineage>
</organism>
<evidence type="ECO:0000313" key="3">
    <source>
        <dbReference type="Proteomes" id="UP000078316"/>
    </source>
</evidence>
<evidence type="ECO:0000256" key="1">
    <source>
        <dbReference type="SAM" id="MobiDB-lite"/>
    </source>
</evidence>
<dbReference type="EMBL" id="LWHQ01000046">
    <property type="protein sequence ID" value="OAS20260.1"/>
    <property type="molecule type" value="Genomic_DNA"/>
</dbReference>
<comment type="caution">
    <text evidence="2">The sequence shown here is derived from an EMBL/GenBank/DDBJ whole genome shotgun (WGS) entry which is preliminary data.</text>
</comment>
<dbReference type="AlphaFoldDB" id="A0A179S6V5"/>
<feature type="compositionally biased region" description="Low complexity" evidence="1">
    <location>
        <begin position="1"/>
        <end position="30"/>
    </location>
</feature>
<name>A0A179S6V5_9HYPH</name>
<dbReference type="STRING" id="427683.A5481_22515"/>
<gene>
    <name evidence="2" type="ORF">A5481_22515</name>
</gene>